<dbReference type="SUPFAM" id="SSF53756">
    <property type="entry name" value="UDP-Glycosyltransferase/glycogen phosphorylase"/>
    <property type="match status" value="1"/>
</dbReference>
<dbReference type="Pfam" id="PF13692">
    <property type="entry name" value="Glyco_trans_1_4"/>
    <property type="match status" value="1"/>
</dbReference>
<evidence type="ECO:0000313" key="1">
    <source>
        <dbReference type="EMBL" id="MCX2743395.1"/>
    </source>
</evidence>
<keyword evidence="2" id="KW-1185">Reference proteome</keyword>
<name>A0ABT3RQE8_9BACT</name>
<protein>
    <submittedName>
        <fullName evidence="1">Glycosyltransferase</fullName>
        <ecNumber evidence="1">2.4.-.-</ecNumber>
    </submittedName>
</protein>
<comment type="caution">
    <text evidence="1">The sequence shown here is derived from an EMBL/GenBank/DDBJ whole genome shotgun (WGS) entry which is preliminary data.</text>
</comment>
<dbReference type="Gene3D" id="3.40.50.2000">
    <property type="entry name" value="Glycogen Phosphorylase B"/>
    <property type="match status" value="2"/>
</dbReference>
<dbReference type="EMBL" id="JAPFQN010000003">
    <property type="protein sequence ID" value="MCX2743395.1"/>
    <property type="molecule type" value="Genomic_DNA"/>
</dbReference>
<dbReference type="PANTHER" id="PTHR12526">
    <property type="entry name" value="GLYCOSYLTRANSFERASE"/>
    <property type="match status" value="1"/>
</dbReference>
<evidence type="ECO:0000313" key="2">
    <source>
        <dbReference type="Proteomes" id="UP001209885"/>
    </source>
</evidence>
<proteinExistence type="predicted"/>
<sequence>MGKPKVLFIGIHRPDRSPSQRFRFEQYLDFLKGEGFDCKQEYLLNQKDDKIFYSDGAVLGKARIVLKSILKLIRLAYFTRYDIVFVQREAIMLGTSFFERRFSKRSKLIFDFDDAIWKHQAGDIKSANKMFYFLKNPNKTKDIIKAADLVIAGNNYLANYARQFNSKVKIIPTTIDTQEYQRIMKKETGKVCIGWSGSFSTIIHFETIIPALVRIKEKYGDKVEFKVIGDPTFSNERLGVKGEPWVKETEVEELSKIDIGIMPLPDDEWTKGKCALKGLQYMALGIPTIMSPVGVNADIIEDGVNGFLAGDEDEWVEKISKLIEDGFLRTEVGENGEIIVKDKFSVESKKNTYKDILSLVMR</sequence>
<organism evidence="1 2">
    <name type="scientific">Mangrovivirga halotolerans</name>
    <dbReference type="NCBI Taxonomy" id="2993936"/>
    <lineage>
        <taxon>Bacteria</taxon>
        <taxon>Pseudomonadati</taxon>
        <taxon>Bacteroidota</taxon>
        <taxon>Cytophagia</taxon>
        <taxon>Cytophagales</taxon>
        <taxon>Mangrovivirgaceae</taxon>
        <taxon>Mangrovivirga</taxon>
    </lineage>
</organism>
<dbReference type="RefSeq" id="WP_266055775.1">
    <property type="nucleotide sequence ID" value="NZ_JAPFQN010000003.1"/>
</dbReference>
<reference evidence="1 2" key="1">
    <citation type="submission" date="2022-11" db="EMBL/GenBank/DDBJ databases">
        <title>The characterization of three novel Bacteroidetes species and genomic analysis of their roles in tidal elemental geochemical cycles.</title>
        <authorList>
            <person name="Ma K."/>
        </authorList>
    </citation>
    <scope>NUCLEOTIDE SEQUENCE [LARGE SCALE GENOMIC DNA]</scope>
    <source>
        <strain evidence="1 2">M17</strain>
    </source>
</reference>
<dbReference type="EC" id="2.4.-.-" evidence="1"/>
<accession>A0ABT3RQE8</accession>
<dbReference type="GO" id="GO:0016757">
    <property type="term" value="F:glycosyltransferase activity"/>
    <property type="evidence" value="ECO:0007669"/>
    <property type="project" value="UniProtKB-KW"/>
</dbReference>
<gene>
    <name evidence="1" type="ORF">OO013_05930</name>
</gene>
<keyword evidence="1" id="KW-0808">Transferase</keyword>
<keyword evidence="1" id="KW-0328">Glycosyltransferase</keyword>
<dbReference type="PANTHER" id="PTHR12526:SF630">
    <property type="entry name" value="GLYCOSYLTRANSFERASE"/>
    <property type="match status" value="1"/>
</dbReference>
<dbReference type="Proteomes" id="UP001209885">
    <property type="component" value="Unassembled WGS sequence"/>
</dbReference>